<dbReference type="Proteomes" id="UP000198723">
    <property type="component" value="Unassembled WGS sequence"/>
</dbReference>
<gene>
    <name evidence="5" type="ORF">GA0061105_11326</name>
</gene>
<dbReference type="EMBL" id="FMAJ01000013">
    <property type="protein sequence ID" value="SCB60787.1"/>
    <property type="molecule type" value="Genomic_DNA"/>
</dbReference>
<dbReference type="RefSeq" id="WP_064692167.1">
    <property type="nucleotide sequence ID" value="NZ_FMAJ01000013.1"/>
</dbReference>
<reference evidence="5 6" key="1">
    <citation type="submission" date="2016-08" db="EMBL/GenBank/DDBJ databases">
        <authorList>
            <person name="Seilhamer J.J."/>
        </authorList>
    </citation>
    <scope>NUCLEOTIDE SEQUENCE [LARGE SCALE GENOMIC DNA]</scope>
    <source>
        <strain evidence="5 6">HBR26</strain>
    </source>
</reference>
<dbReference type="Gene3D" id="1.10.260.40">
    <property type="entry name" value="lambda repressor-like DNA-binding domains"/>
    <property type="match status" value="1"/>
</dbReference>
<keyword evidence="1" id="KW-0805">Transcription regulation</keyword>
<evidence type="ECO:0000256" key="3">
    <source>
        <dbReference type="ARBA" id="ARBA00023163"/>
    </source>
</evidence>
<sequence>MKNSVERGRKAKRGMQVKLSDVAKKVGVSPITISRALRNPKIVSEDLREEILRTVDEMGYIPNLAARALAGRHNGMIGVITPALQQYGFAGLMIGIEGRFRGTEFTVQYSSTLHHAEGEAGLLKSILTQKPAGVIIAGAESYRDLLPLMAHAPCPIAHVTDLSQEPQSLVVGLDHHAAGAEPTRFLLSRGYTRIAFIGRGADVRSRRRIEGYEAVLREAGLFQEDLIIGGDAPSRIGLGRELFSRLLERVPDVDAVFAQSDELAFGVLIECKARGIRVPEDVGICGFNDLEFSPFIEPPLTTVYIPRQDIGHRVADMLLRAIRDEPPDEDRVNCGFSIVPRGSTR</sequence>
<dbReference type="CDD" id="cd01392">
    <property type="entry name" value="HTH_LacI"/>
    <property type="match status" value="1"/>
</dbReference>
<organism evidence="5 6">
    <name type="scientific">Rhizobium aethiopicum</name>
    <dbReference type="NCBI Taxonomy" id="1138170"/>
    <lineage>
        <taxon>Bacteria</taxon>
        <taxon>Pseudomonadati</taxon>
        <taxon>Pseudomonadota</taxon>
        <taxon>Alphaproteobacteria</taxon>
        <taxon>Hyphomicrobiales</taxon>
        <taxon>Rhizobiaceae</taxon>
        <taxon>Rhizobium/Agrobacterium group</taxon>
        <taxon>Rhizobium</taxon>
    </lineage>
</organism>
<dbReference type="Pfam" id="PF13377">
    <property type="entry name" value="Peripla_BP_3"/>
    <property type="match status" value="1"/>
</dbReference>
<dbReference type="PROSITE" id="PS50932">
    <property type="entry name" value="HTH_LACI_2"/>
    <property type="match status" value="1"/>
</dbReference>
<dbReference type="STRING" id="1138170.GA0061105_11326"/>
<dbReference type="SMART" id="SM00354">
    <property type="entry name" value="HTH_LACI"/>
    <property type="match status" value="1"/>
</dbReference>
<feature type="domain" description="HTH lacI-type" evidence="4">
    <location>
        <begin position="17"/>
        <end position="71"/>
    </location>
</feature>
<evidence type="ECO:0000259" key="4">
    <source>
        <dbReference type="PROSITE" id="PS50932"/>
    </source>
</evidence>
<keyword evidence="2" id="KW-0238">DNA-binding</keyword>
<dbReference type="PANTHER" id="PTHR30146:SF33">
    <property type="entry name" value="TRANSCRIPTIONAL REGULATOR"/>
    <property type="match status" value="1"/>
</dbReference>
<name>A0A1C3Y8D5_9HYPH</name>
<dbReference type="Gene3D" id="3.40.50.2300">
    <property type="match status" value="2"/>
</dbReference>
<keyword evidence="3" id="KW-0804">Transcription</keyword>
<dbReference type="Pfam" id="PF00356">
    <property type="entry name" value="LacI"/>
    <property type="match status" value="1"/>
</dbReference>
<dbReference type="GO" id="GO:0000976">
    <property type="term" value="F:transcription cis-regulatory region binding"/>
    <property type="evidence" value="ECO:0007669"/>
    <property type="project" value="TreeGrafter"/>
</dbReference>
<evidence type="ECO:0000313" key="6">
    <source>
        <dbReference type="Proteomes" id="UP000198723"/>
    </source>
</evidence>
<dbReference type="CDD" id="cd01575">
    <property type="entry name" value="PBP1_GntR"/>
    <property type="match status" value="1"/>
</dbReference>
<accession>A0A1C3Y8D5</accession>
<evidence type="ECO:0000313" key="5">
    <source>
        <dbReference type="EMBL" id="SCB60787.1"/>
    </source>
</evidence>
<dbReference type="GO" id="GO:0003700">
    <property type="term" value="F:DNA-binding transcription factor activity"/>
    <property type="evidence" value="ECO:0007669"/>
    <property type="project" value="TreeGrafter"/>
</dbReference>
<dbReference type="SUPFAM" id="SSF47413">
    <property type="entry name" value="lambda repressor-like DNA-binding domains"/>
    <property type="match status" value="1"/>
</dbReference>
<evidence type="ECO:0000256" key="1">
    <source>
        <dbReference type="ARBA" id="ARBA00023015"/>
    </source>
</evidence>
<dbReference type="InterPro" id="IPR028082">
    <property type="entry name" value="Peripla_BP_I"/>
</dbReference>
<evidence type="ECO:0000256" key="2">
    <source>
        <dbReference type="ARBA" id="ARBA00023125"/>
    </source>
</evidence>
<dbReference type="InterPro" id="IPR000843">
    <property type="entry name" value="HTH_LacI"/>
</dbReference>
<dbReference type="InterPro" id="IPR046335">
    <property type="entry name" value="LacI/GalR-like_sensor"/>
</dbReference>
<dbReference type="SUPFAM" id="SSF53822">
    <property type="entry name" value="Periplasmic binding protein-like I"/>
    <property type="match status" value="1"/>
</dbReference>
<protein>
    <submittedName>
        <fullName evidence="5">Transcriptional regulator, LacI family</fullName>
    </submittedName>
</protein>
<dbReference type="PROSITE" id="PS00356">
    <property type="entry name" value="HTH_LACI_1"/>
    <property type="match status" value="1"/>
</dbReference>
<dbReference type="InterPro" id="IPR010982">
    <property type="entry name" value="Lambda_DNA-bd_dom_sf"/>
</dbReference>
<dbReference type="PANTHER" id="PTHR30146">
    <property type="entry name" value="LACI-RELATED TRANSCRIPTIONAL REPRESSOR"/>
    <property type="match status" value="1"/>
</dbReference>
<proteinExistence type="predicted"/>
<dbReference type="AlphaFoldDB" id="A0A1C3Y8D5"/>